<dbReference type="Proteomes" id="UP001147746">
    <property type="component" value="Unassembled WGS sequence"/>
</dbReference>
<gene>
    <name evidence="1" type="ORF">N7476_001758</name>
</gene>
<name>A0A9W9QEB4_9EURO</name>
<sequence length="212" mass="23073">MLNLVTEFSSHLYLAQDSVHVMTAYAAIFLMKVGIMCSKLMTADMESTILGLIDKAAATFNDQSAPHGSSCTLQARFLENLLAQYRTAQNRPAVAQQPRELSSVPGNIHYRDQLPQQSMASSGVTPSARTSSQALVATAALNDTSAQIIASNDVFFSSNPTSSPSNGAWHETSESPELLDERPDLLFQEEMWVDMVANAGFDLHDGIFYHLG</sequence>
<evidence type="ECO:0000313" key="1">
    <source>
        <dbReference type="EMBL" id="KAJ5331975.1"/>
    </source>
</evidence>
<reference evidence="1" key="2">
    <citation type="journal article" date="2023" name="IMA Fungus">
        <title>Comparative genomic study of the Penicillium genus elucidates a diverse pangenome and 15 lateral gene transfer events.</title>
        <authorList>
            <person name="Petersen C."/>
            <person name="Sorensen T."/>
            <person name="Nielsen M.R."/>
            <person name="Sondergaard T.E."/>
            <person name="Sorensen J.L."/>
            <person name="Fitzpatrick D.A."/>
            <person name="Frisvad J.C."/>
            <person name="Nielsen K.L."/>
        </authorList>
    </citation>
    <scope>NUCLEOTIDE SEQUENCE</scope>
    <source>
        <strain evidence="1">IBT 21472</strain>
    </source>
</reference>
<dbReference type="AlphaFoldDB" id="A0A9W9QEB4"/>
<evidence type="ECO:0000313" key="2">
    <source>
        <dbReference type="Proteomes" id="UP001147746"/>
    </source>
</evidence>
<keyword evidence="2" id="KW-1185">Reference proteome</keyword>
<accession>A0A9W9QEB4</accession>
<protein>
    <submittedName>
        <fullName evidence="1">Fungal-specific transcription factor domain-containing protein</fullName>
    </submittedName>
</protein>
<comment type="caution">
    <text evidence="1">The sequence shown here is derived from an EMBL/GenBank/DDBJ whole genome shotgun (WGS) entry which is preliminary data.</text>
</comment>
<organism evidence="1 2">
    <name type="scientific">Penicillium atrosanguineum</name>
    <dbReference type="NCBI Taxonomy" id="1132637"/>
    <lineage>
        <taxon>Eukaryota</taxon>
        <taxon>Fungi</taxon>
        <taxon>Dikarya</taxon>
        <taxon>Ascomycota</taxon>
        <taxon>Pezizomycotina</taxon>
        <taxon>Eurotiomycetes</taxon>
        <taxon>Eurotiomycetidae</taxon>
        <taxon>Eurotiales</taxon>
        <taxon>Aspergillaceae</taxon>
        <taxon>Penicillium</taxon>
    </lineage>
</organism>
<dbReference type="EMBL" id="JAPZBO010000001">
    <property type="protein sequence ID" value="KAJ5331975.1"/>
    <property type="molecule type" value="Genomic_DNA"/>
</dbReference>
<proteinExistence type="predicted"/>
<reference evidence="1" key="1">
    <citation type="submission" date="2022-12" db="EMBL/GenBank/DDBJ databases">
        <authorList>
            <person name="Petersen C."/>
        </authorList>
    </citation>
    <scope>NUCLEOTIDE SEQUENCE</scope>
    <source>
        <strain evidence="1">IBT 21472</strain>
    </source>
</reference>